<dbReference type="EMBL" id="CP116942">
    <property type="protein sequence ID" value="WCO65435.1"/>
    <property type="molecule type" value="Genomic_DNA"/>
</dbReference>
<sequence length="75" mass="8191">MDEDRPRRGEPHPARHEQLHELHVGIADEDSYLRRAYYPTGVARGWRRTGCIAAIAVVLAVFVLALVVAALSGGG</sequence>
<dbReference type="Proteomes" id="UP001216390">
    <property type="component" value="Chromosome"/>
</dbReference>
<proteinExistence type="predicted"/>
<organism evidence="2 3">
    <name type="scientific">Iamia majanohamensis</name>
    <dbReference type="NCBI Taxonomy" id="467976"/>
    <lineage>
        <taxon>Bacteria</taxon>
        <taxon>Bacillati</taxon>
        <taxon>Actinomycetota</taxon>
        <taxon>Acidimicrobiia</taxon>
        <taxon>Acidimicrobiales</taxon>
        <taxon>Iamiaceae</taxon>
        <taxon>Iamia</taxon>
    </lineage>
</organism>
<evidence type="ECO:0000313" key="3">
    <source>
        <dbReference type="Proteomes" id="UP001216390"/>
    </source>
</evidence>
<protein>
    <submittedName>
        <fullName evidence="2">Uncharacterized protein</fullName>
    </submittedName>
</protein>
<reference evidence="2" key="1">
    <citation type="submission" date="2023-01" db="EMBL/GenBank/DDBJ databases">
        <title>The diversity of Class Acidimicrobiia in South China Sea sediment environments and the proposal of Iamia marina sp. nov., a novel species of the genus Iamia.</title>
        <authorList>
            <person name="He Y."/>
            <person name="Tian X."/>
        </authorList>
    </citation>
    <scope>NUCLEOTIDE SEQUENCE</scope>
    <source>
        <strain evidence="2">DSM 19957</strain>
    </source>
</reference>
<keyword evidence="1" id="KW-0472">Membrane</keyword>
<keyword evidence="3" id="KW-1185">Reference proteome</keyword>
<dbReference type="KEGG" id="ima:PO878_13110"/>
<dbReference type="RefSeq" id="WP_272734960.1">
    <property type="nucleotide sequence ID" value="NZ_CP116942.1"/>
</dbReference>
<feature type="transmembrane region" description="Helical" evidence="1">
    <location>
        <begin position="51"/>
        <end position="72"/>
    </location>
</feature>
<evidence type="ECO:0000256" key="1">
    <source>
        <dbReference type="SAM" id="Phobius"/>
    </source>
</evidence>
<gene>
    <name evidence="2" type="ORF">PO878_13110</name>
</gene>
<evidence type="ECO:0000313" key="2">
    <source>
        <dbReference type="EMBL" id="WCO65435.1"/>
    </source>
</evidence>
<keyword evidence="1" id="KW-1133">Transmembrane helix</keyword>
<accession>A0AAE9Y340</accession>
<dbReference type="AlphaFoldDB" id="A0AAE9Y340"/>
<name>A0AAE9Y340_9ACTN</name>
<keyword evidence="1" id="KW-0812">Transmembrane</keyword>